<sequence length="203" mass="21701">MAKLMNSATQLNNSAPVHLLVPENTDSSGDKSFNSELFACASSSSQFKLIETGNISAFSGKYTMAYPTGPFETPCYKVGIAWADTLLGPYKKILQQDTGNVPCNPAAQAEVVYLLQSSQPGWPNYVNAMVQAPGVPSLVQYPAGTWYLYFAGYDPSVTASGGMFNPAVRQPYAMRLTFAIPLNTTVSATANTSLATWITAATN</sequence>
<name>A0A4Q0SVZ4_9BACT</name>
<accession>A0A4Q0SVZ4</accession>
<dbReference type="InterPro" id="IPR023296">
    <property type="entry name" value="Glyco_hydro_beta-prop_sf"/>
</dbReference>
<comment type="caution">
    <text evidence="1">The sequence shown here is derived from an EMBL/GenBank/DDBJ whole genome shotgun (WGS) entry which is preliminary data.</text>
</comment>
<reference evidence="2" key="2">
    <citation type="submission" date="2019-02" db="EMBL/GenBank/DDBJ databases">
        <title>Granulicella sibirica sp. nov., a psychrotolerant acidobacterium isolated from an organic soil layer in forested tundra, West Siberia.</title>
        <authorList>
            <person name="Oshkin I.Y."/>
            <person name="Kulichevskaya I.S."/>
            <person name="Rijpstra W.I.C."/>
            <person name="Sinninghe Damste J.S."/>
            <person name="Rakitin A.L."/>
            <person name="Ravin N.V."/>
            <person name="Dedysh S.N."/>
        </authorList>
    </citation>
    <scope>NUCLEOTIDE SEQUENCE [LARGE SCALE GENOMIC DNA]</scope>
    <source>
        <strain evidence="2">AF10</strain>
    </source>
</reference>
<dbReference type="Gene3D" id="2.115.10.20">
    <property type="entry name" value="Glycosyl hydrolase domain, family 43"/>
    <property type="match status" value="1"/>
</dbReference>
<proteinExistence type="predicted"/>
<organism evidence="1 2">
    <name type="scientific">Granulicella sibirica</name>
    <dbReference type="NCBI Taxonomy" id="2479048"/>
    <lineage>
        <taxon>Bacteria</taxon>
        <taxon>Pseudomonadati</taxon>
        <taxon>Acidobacteriota</taxon>
        <taxon>Terriglobia</taxon>
        <taxon>Terriglobales</taxon>
        <taxon>Acidobacteriaceae</taxon>
        <taxon>Granulicella</taxon>
    </lineage>
</organism>
<dbReference type="Proteomes" id="UP000289437">
    <property type="component" value="Unassembled WGS sequence"/>
</dbReference>
<dbReference type="AlphaFoldDB" id="A0A4Q0SVZ4"/>
<dbReference type="EMBL" id="RDSM01000008">
    <property type="protein sequence ID" value="RXH53728.1"/>
    <property type="molecule type" value="Genomic_DNA"/>
</dbReference>
<gene>
    <name evidence="1" type="ORF">GRAN_5263</name>
</gene>
<evidence type="ECO:0000313" key="1">
    <source>
        <dbReference type="EMBL" id="RXH53728.1"/>
    </source>
</evidence>
<dbReference type="SUPFAM" id="SSF75005">
    <property type="entry name" value="Arabinanase/levansucrase/invertase"/>
    <property type="match status" value="1"/>
</dbReference>
<reference evidence="1 2" key="1">
    <citation type="submission" date="2018-11" db="EMBL/GenBank/DDBJ databases">
        <authorList>
            <person name="Mardanov A.V."/>
            <person name="Ravin N.V."/>
            <person name="Dedysh S.N."/>
        </authorList>
    </citation>
    <scope>NUCLEOTIDE SEQUENCE [LARGE SCALE GENOMIC DNA]</scope>
    <source>
        <strain evidence="1 2">AF10</strain>
    </source>
</reference>
<evidence type="ECO:0000313" key="2">
    <source>
        <dbReference type="Proteomes" id="UP000289437"/>
    </source>
</evidence>
<keyword evidence="2" id="KW-1185">Reference proteome</keyword>
<protein>
    <submittedName>
        <fullName evidence="1">Uncharacterized protein</fullName>
    </submittedName>
</protein>